<dbReference type="OrthoDB" id="9985837at2759"/>
<dbReference type="OMA" id="QYLAIFI"/>
<evidence type="ECO:0000313" key="4">
    <source>
        <dbReference type="Proteomes" id="UP000001064"/>
    </source>
</evidence>
<keyword evidence="4" id="KW-1185">Reference proteome</keyword>
<dbReference type="InParanoid" id="F0ZYM3"/>
<dbReference type="GeneID" id="10508317"/>
<dbReference type="Proteomes" id="UP000001064">
    <property type="component" value="Unassembled WGS sequence"/>
</dbReference>
<dbReference type="KEGG" id="dpp:DICPUDRAFT_83128"/>
<protein>
    <recommendedName>
        <fullName evidence="2">PiggyBac transposable element-derived protein domain-containing protein</fullName>
    </recommendedName>
</protein>
<reference evidence="4" key="1">
    <citation type="journal article" date="2011" name="Genome Biol.">
        <title>Comparative genomics of the social amoebae Dictyostelium discoideum and Dictyostelium purpureum.</title>
        <authorList>
            <consortium name="US DOE Joint Genome Institute (JGI-PGF)"/>
            <person name="Sucgang R."/>
            <person name="Kuo A."/>
            <person name="Tian X."/>
            <person name="Salerno W."/>
            <person name="Parikh A."/>
            <person name="Feasley C.L."/>
            <person name="Dalin E."/>
            <person name="Tu H."/>
            <person name="Huang E."/>
            <person name="Barry K."/>
            <person name="Lindquist E."/>
            <person name="Shapiro H."/>
            <person name="Bruce D."/>
            <person name="Schmutz J."/>
            <person name="Salamov A."/>
            <person name="Fey P."/>
            <person name="Gaudet P."/>
            <person name="Anjard C."/>
            <person name="Babu M.M."/>
            <person name="Basu S."/>
            <person name="Bushmanova Y."/>
            <person name="van der Wel H."/>
            <person name="Katoh-Kurasawa M."/>
            <person name="Dinh C."/>
            <person name="Coutinho P.M."/>
            <person name="Saito T."/>
            <person name="Elias M."/>
            <person name="Schaap P."/>
            <person name="Kay R.R."/>
            <person name="Henrissat B."/>
            <person name="Eichinger L."/>
            <person name="Rivero F."/>
            <person name="Putnam N.H."/>
            <person name="West C.M."/>
            <person name="Loomis W.F."/>
            <person name="Chisholm R.L."/>
            <person name="Shaulsky G."/>
            <person name="Strassmann J.E."/>
            <person name="Queller D.C."/>
            <person name="Kuspa A."/>
            <person name="Grigoriev I.V."/>
        </authorList>
    </citation>
    <scope>NUCLEOTIDE SEQUENCE [LARGE SCALE GENOMIC DNA]</scope>
    <source>
        <strain evidence="4">QSDP1</strain>
    </source>
</reference>
<name>F0ZYM3_DICPU</name>
<dbReference type="InterPro" id="IPR029526">
    <property type="entry name" value="PGBD"/>
</dbReference>
<dbReference type="AlphaFoldDB" id="F0ZYM3"/>
<accession>F0ZYM3</accession>
<feature type="region of interest" description="Disordered" evidence="1">
    <location>
        <begin position="168"/>
        <end position="227"/>
    </location>
</feature>
<organism evidence="3 4">
    <name type="scientific">Dictyostelium purpureum</name>
    <name type="common">Slime mold</name>
    <dbReference type="NCBI Taxonomy" id="5786"/>
    <lineage>
        <taxon>Eukaryota</taxon>
        <taxon>Amoebozoa</taxon>
        <taxon>Evosea</taxon>
        <taxon>Eumycetozoa</taxon>
        <taxon>Dictyostelia</taxon>
        <taxon>Dictyosteliales</taxon>
        <taxon>Dictyosteliaceae</taxon>
        <taxon>Dictyostelium</taxon>
    </lineage>
</organism>
<dbReference type="PANTHER" id="PTHR34500:SF1">
    <property type="entry name" value="DDE TNP4 DOMAIN-CONTAINING PROTEIN"/>
    <property type="match status" value="1"/>
</dbReference>
<gene>
    <name evidence="3" type="ORF">DICPUDRAFT_83128</name>
</gene>
<sequence length="620" mass="72488">MSSPFRSDMAKHYKIVRLITFIINKNITSDLLDDVQLPSSFPYAEKSIVITIDHTINDNNTVCHDIKVNYKLFSLWLFLLKYTLNEVINIIRDREKPIITVKKLLKEIIKREIISDQIEIFEPERVLLSPDSEVKLVEIFNNKIVQYKYIKKSIIDIGNNEYCDEDSFVLDSEEAENEVDEYEYEYEDEDEDEDEDEHEDEDEDEDEHEEEIENQEPPSEWLKDSEYCPPGVTFSQEQLNNIEFMKKNILPREYEKQGPKESLPSNIPPVRDNVIQHVFELYFTDFLNRLVISTNNYKRYKKISAKEKANYTPQSSQSNSQPPWYSLYDDFTLEEIRIYLSIFLFAGLNRITNIHDYWEKPKGSCLSLSNYNPTIVKLMSFKRFKAIHKCFRWEGFGTKHQTANHELIYEYANELIKKHYSPSFEFSFDDDLFGWSGIGGSKKMVPGKADKVGNVLWKLVDKFKYTYHFEIEHLVSKILKAQAQTQDGNDMVDQPKKSKKPNLGYEILNRALNKVKEVEEIATRGSNCFVIDAGYLGGVKNVNLLSLSGFYFIVLIASNRIGSLFNFIEPRAIKSKLKFDNVGDCLYAQNGQYTAIAWQCKKNKMFYSLTNIPKPIFKEK</sequence>
<dbReference type="Pfam" id="PF13843">
    <property type="entry name" value="DDE_Tnp_1_7"/>
    <property type="match status" value="1"/>
</dbReference>
<dbReference type="VEuPathDB" id="AmoebaDB:DICPUDRAFT_83128"/>
<evidence type="ECO:0000256" key="1">
    <source>
        <dbReference type="SAM" id="MobiDB-lite"/>
    </source>
</evidence>
<proteinExistence type="predicted"/>
<dbReference type="PANTHER" id="PTHR34500">
    <property type="entry name" value="EXPRESSED PROTEIN"/>
    <property type="match status" value="1"/>
</dbReference>
<dbReference type="RefSeq" id="XP_003292517.1">
    <property type="nucleotide sequence ID" value="XM_003292469.1"/>
</dbReference>
<evidence type="ECO:0000313" key="3">
    <source>
        <dbReference type="EMBL" id="EGC30966.1"/>
    </source>
</evidence>
<feature type="compositionally biased region" description="Acidic residues" evidence="1">
    <location>
        <begin position="168"/>
        <end position="214"/>
    </location>
</feature>
<feature type="domain" description="PiggyBac transposable element-derived protein" evidence="2">
    <location>
        <begin position="277"/>
        <end position="492"/>
    </location>
</feature>
<evidence type="ECO:0000259" key="2">
    <source>
        <dbReference type="Pfam" id="PF13843"/>
    </source>
</evidence>
<dbReference type="EMBL" id="GL871287">
    <property type="protein sequence ID" value="EGC30966.1"/>
    <property type="molecule type" value="Genomic_DNA"/>
</dbReference>